<organism evidence="2">
    <name type="scientific">Naegleria gruberi</name>
    <name type="common">Amoeba</name>
    <dbReference type="NCBI Taxonomy" id="5762"/>
    <lineage>
        <taxon>Eukaryota</taxon>
        <taxon>Discoba</taxon>
        <taxon>Heterolobosea</taxon>
        <taxon>Tetramitia</taxon>
        <taxon>Eutetramitia</taxon>
        <taxon>Vahlkampfiidae</taxon>
        <taxon>Naegleria</taxon>
    </lineage>
</organism>
<dbReference type="EMBL" id="GG738931">
    <property type="protein sequence ID" value="EFC36420.1"/>
    <property type="molecule type" value="Genomic_DNA"/>
</dbReference>
<dbReference type="VEuPathDB" id="AmoebaDB:NAEGRDRAFT_82233"/>
<dbReference type="Proteomes" id="UP000006671">
    <property type="component" value="Unassembled WGS sequence"/>
</dbReference>
<dbReference type="InterPro" id="IPR029058">
    <property type="entry name" value="AB_hydrolase_fold"/>
</dbReference>
<accession>D2W3G8</accession>
<dbReference type="InParanoid" id="D2W3G8"/>
<dbReference type="OMA" id="HNLELTH"/>
<dbReference type="RefSeq" id="XP_002669164.1">
    <property type="nucleotide sequence ID" value="XM_002669118.1"/>
</dbReference>
<name>D2W3G8_NAEGR</name>
<dbReference type="Pfam" id="PF10142">
    <property type="entry name" value="PhoPQ_related"/>
    <property type="match status" value="1"/>
</dbReference>
<evidence type="ECO:0000313" key="1">
    <source>
        <dbReference type="EMBL" id="EFC36420.1"/>
    </source>
</evidence>
<proteinExistence type="predicted"/>
<dbReference type="eggNOG" id="ENOG502QU2G">
    <property type="taxonomic scope" value="Eukaryota"/>
</dbReference>
<dbReference type="KEGG" id="ngr:NAEGRDRAFT_82233"/>
<dbReference type="InterPro" id="IPR009199">
    <property type="entry name" value="PhoPQ-act_pathogen-rel_PqaA"/>
</dbReference>
<dbReference type="OrthoDB" id="2020799at2759"/>
<protein>
    <submittedName>
        <fullName evidence="1">Predicted protein</fullName>
    </submittedName>
</protein>
<dbReference type="PANTHER" id="PTHR31497:SF0">
    <property type="entry name" value="AUTOCRINE PROLIFERATION REPRESSOR PROTEIN A"/>
    <property type="match status" value="1"/>
</dbReference>
<dbReference type="ESTHER" id="naegr-d2w3g8">
    <property type="family name" value="PhoPQ_related"/>
</dbReference>
<reference evidence="1 2" key="1">
    <citation type="journal article" date="2010" name="Cell">
        <title>The genome of Naegleria gruberi illuminates early eukaryotic versatility.</title>
        <authorList>
            <person name="Fritz-Laylin L.K."/>
            <person name="Prochnik S.E."/>
            <person name="Ginger M.L."/>
            <person name="Dacks J.B."/>
            <person name="Carpenter M.L."/>
            <person name="Field M.C."/>
            <person name="Kuo A."/>
            <person name="Paredez A."/>
            <person name="Chapman J."/>
            <person name="Pham J."/>
            <person name="Shu S."/>
            <person name="Neupane R."/>
            <person name="Cipriano M."/>
            <person name="Mancuso J."/>
            <person name="Tu H."/>
            <person name="Salamov A."/>
            <person name="Lindquist E."/>
            <person name="Shapiro H."/>
            <person name="Lucas S."/>
            <person name="Grigoriev I.V."/>
            <person name="Cande W.Z."/>
            <person name="Fulton C."/>
            <person name="Rokhsar D.S."/>
            <person name="Dawson S.C."/>
        </authorList>
    </citation>
    <scope>NUCLEOTIDE SEQUENCE [LARGE SCALE GENOMIC DNA]</scope>
    <source>
        <strain evidence="1 2">NEG-M</strain>
    </source>
</reference>
<dbReference type="GeneID" id="8862482"/>
<evidence type="ECO:0000313" key="2">
    <source>
        <dbReference type="Proteomes" id="UP000006671"/>
    </source>
</evidence>
<dbReference type="SUPFAM" id="SSF53474">
    <property type="entry name" value="alpha/beta-Hydrolases"/>
    <property type="match status" value="1"/>
</dbReference>
<dbReference type="PANTHER" id="PTHR31497">
    <property type="entry name" value="AUTOCRINE PROLIFERATION REPRESSOR PROTEIN A"/>
    <property type="match status" value="1"/>
</dbReference>
<gene>
    <name evidence="1" type="ORF">NAEGRDRAFT_82233</name>
</gene>
<dbReference type="Gene3D" id="3.40.50.1820">
    <property type="entry name" value="alpha/beta hydrolase"/>
    <property type="match status" value="1"/>
</dbReference>
<keyword evidence="2" id="KW-1185">Reference proteome</keyword>
<dbReference type="AlphaFoldDB" id="D2W3G8"/>
<sequence>MPQFERREFSRSLSSTGNESSKMMRVLLLLGSVVLMYSIVLLLINTSSSSVVEGSLVPSMKLIRGEKVNSRVGKVSSSKADQSFKKTALDEFMESYPDNNYSYRLINTMHGLAATTYVLNMTSQVWLSPKDILNGRYVWWHFMLVIVPHNLNRDKKEGLLWMIGKRNTDKTPNLDDLADLTKIAVATGTIVTEMMQVPNQAIVFEADPKREERAEDGIVAFTWRHFMNDTSKPYWIAHLPMTRAGQKGLDTIQDFAKKELGHTIEQFTVQGTSKKGWTTWLLAAVDKRVKNIIPMVIAVLDLKKNLMETYDSLCKFPEAMDSYMDQGIVTRLNTKEFDALAGILDPLVYTERYANINKFLIYSMGDEFFWPDLSPNGYPHLVGEKRLKYLPNTGHNMEGSDMMDAVLVDYYAHLYGINLPNYEFSSQDVHSVGLQLDLRITNGTRPTVVKLWQATNPNARDFRITTIGKAFTFTPVTPLDASGMNYRVVVKNPPLGYTAFMMEMEFSISFQLPPLRLTTSAYITPTTRPCKYPY</sequence>